<gene>
    <name evidence="2" type="ORF">LCGC14_0761490</name>
</gene>
<evidence type="ECO:0008006" key="3">
    <source>
        <dbReference type="Google" id="ProtNLM"/>
    </source>
</evidence>
<feature type="region of interest" description="Disordered" evidence="1">
    <location>
        <begin position="649"/>
        <end position="686"/>
    </location>
</feature>
<name>A0A0F9Q527_9ZZZZ</name>
<reference evidence="2" key="1">
    <citation type="journal article" date="2015" name="Nature">
        <title>Complex archaea that bridge the gap between prokaryotes and eukaryotes.</title>
        <authorList>
            <person name="Spang A."/>
            <person name="Saw J.H."/>
            <person name="Jorgensen S.L."/>
            <person name="Zaremba-Niedzwiedzka K."/>
            <person name="Martijn J."/>
            <person name="Lind A.E."/>
            <person name="van Eijk R."/>
            <person name="Schleper C."/>
            <person name="Guy L."/>
            <person name="Ettema T.J."/>
        </authorList>
    </citation>
    <scope>NUCLEOTIDE SEQUENCE</scope>
</reference>
<organism evidence="2">
    <name type="scientific">marine sediment metagenome</name>
    <dbReference type="NCBI Taxonomy" id="412755"/>
    <lineage>
        <taxon>unclassified sequences</taxon>
        <taxon>metagenomes</taxon>
        <taxon>ecological metagenomes</taxon>
    </lineage>
</organism>
<sequence>MALTSISDVQSRIGGGFSPMGRSSTAQVSMDIMRSPEWRNWVNWGQEANDYLGNIRGKFTIRDDNYREMFELRHGLIRAYLPASHREVVPIVTSKEAGEIIERLVAILSAVYPKFIFQATSLKPESGIEASNLSALAESLWLAIEDRQLLPIFRLLNDQQLAYGGGVMKVVNRFDRWNDLPIQGIDESKIAYNQRVDIFKAEHIPFDVIVPEYNTLFYDVTSEGLSRVLERHQLSVYEVADMFGGSFDDKNKKLRIPVEIGLTEEEIQEYLNEGYEWDEVPETKTSSMVINATRTVEYMEFWKKGEWCIYVINGTPVRVDYLAENQELPYFLALGMVTSSPDPGRMGLPVLYNAIEDFKRKLNLRTQNDAFLWKHGFARLVHTTTHGANVPGGMEPDVGDEDQEEEQLGEVLEVGQDEDWKYLYPANVSNLFMVAIDDVNKSLQSVALSDVMTGKTPPSGTTGWLWTNMAAAANSKYLPILHQAARAIRKATLYMMRQMDEFNSPTVVPAQTGEVTEGAFLYFNPGDLGYNFNLKVEINAPMPDDRITQTEYLTKGNLGGYITRRRVQKEGYQVEHPDDEDSQILIEKFDQFYQPIAMMKGLQRAGRIDELAEAAQQGLLPPELAQLAQMFAVGPDGQKPPNIAEVVGNPNGVQPAGVRPGLGEPEQPTVGATANAGPVAPTAAVG</sequence>
<proteinExistence type="predicted"/>
<protein>
    <recommendedName>
        <fullName evidence="3">Portal protein</fullName>
    </recommendedName>
</protein>
<dbReference type="AlphaFoldDB" id="A0A0F9Q527"/>
<dbReference type="EMBL" id="LAZR01001881">
    <property type="protein sequence ID" value="KKN37634.1"/>
    <property type="molecule type" value="Genomic_DNA"/>
</dbReference>
<accession>A0A0F9Q527</accession>
<evidence type="ECO:0000313" key="2">
    <source>
        <dbReference type="EMBL" id="KKN37634.1"/>
    </source>
</evidence>
<evidence type="ECO:0000256" key="1">
    <source>
        <dbReference type="SAM" id="MobiDB-lite"/>
    </source>
</evidence>
<comment type="caution">
    <text evidence="2">The sequence shown here is derived from an EMBL/GenBank/DDBJ whole genome shotgun (WGS) entry which is preliminary data.</text>
</comment>